<dbReference type="Pfam" id="PF01551">
    <property type="entry name" value="Peptidase_M23"/>
    <property type="match status" value="1"/>
</dbReference>
<evidence type="ECO:0000259" key="1">
    <source>
        <dbReference type="Pfam" id="PF01551"/>
    </source>
</evidence>
<gene>
    <name evidence="2" type="ORF">ACFFNY_21280</name>
</gene>
<accession>A0ABV5W0L4</accession>
<dbReference type="PANTHER" id="PTHR21666:SF270">
    <property type="entry name" value="MUREIN HYDROLASE ACTIVATOR ENVC"/>
    <property type="match status" value="1"/>
</dbReference>
<evidence type="ECO:0000313" key="2">
    <source>
        <dbReference type="EMBL" id="MFB9754109.1"/>
    </source>
</evidence>
<protein>
    <submittedName>
        <fullName evidence="2">Peptidoglycan DD-metalloendopeptidase family protein</fullName>
    </submittedName>
</protein>
<reference evidence="2 3" key="1">
    <citation type="submission" date="2024-09" db="EMBL/GenBank/DDBJ databases">
        <authorList>
            <person name="Sun Q."/>
            <person name="Mori K."/>
        </authorList>
    </citation>
    <scope>NUCLEOTIDE SEQUENCE [LARGE SCALE GENOMIC DNA]</scope>
    <source>
        <strain evidence="2 3">JCM 12520</strain>
    </source>
</reference>
<dbReference type="InterPro" id="IPR011055">
    <property type="entry name" value="Dup_hybrid_motif"/>
</dbReference>
<dbReference type="SUPFAM" id="SSF51261">
    <property type="entry name" value="Duplicated hybrid motif"/>
    <property type="match status" value="1"/>
</dbReference>
<evidence type="ECO:0000313" key="3">
    <source>
        <dbReference type="Proteomes" id="UP001589619"/>
    </source>
</evidence>
<dbReference type="Proteomes" id="UP001589619">
    <property type="component" value="Unassembled WGS sequence"/>
</dbReference>
<feature type="domain" description="M23ase beta-sheet core" evidence="1">
    <location>
        <begin position="67"/>
        <end position="157"/>
    </location>
</feature>
<dbReference type="EMBL" id="JBHMAG010000014">
    <property type="protein sequence ID" value="MFB9754109.1"/>
    <property type="molecule type" value="Genomic_DNA"/>
</dbReference>
<proteinExistence type="predicted"/>
<dbReference type="RefSeq" id="WP_344914337.1">
    <property type="nucleotide sequence ID" value="NZ_BAAAYO010000013.1"/>
</dbReference>
<dbReference type="InterPro" id="IPR016047">
    <property type="entry name" value="M23ase_b-sheet_dom"/>
</dbReference>
<keyword evidence="3" id="KW-1185">Reference proteome</keyword>
<dbReference type="PANTHER" id="PTHR21666">
    <property type="entry name" value="PEPTIDASE-RELATED"/>
    <property type="match status" value="1"/>
</dbReference>
<dbReference type="InterPro" id="IPR050570">
    <property type="entry name" value="Cell_wall_metabolism_enzyme"/>
</dbReference>
<organism evidence="2 3">
    <name type="scientific">Paenibacillus hodogayensis</name>
    <dbReference type="NCBI Taxonomy" id="279208"/>
    <lineage>
        <taxon>Bacteria</taxon>
        <taxon>Bacillati</taxon>
        <taxon>Bacillota</taxon>
        <taxon>Bacilli</taxon>
        <taxon>Bacillales</taxon>
        <taxon>Paenibacillaceae</taxon>
        <taxon>Paenibacillus</taxon>
    </lineage>
</organism>
<comment type="caution">
    <text evidence="2">The sequence shown here is derived from an EMBL/GenBank/DDBJ whole genome shotgun (WGS) entry which is preliminary data.</text>
</comment>
<name>A0ABV5W0L4_9BACL</name>
<sequence length="180" mass="20554">MNSEIEVITIHPIHRHAYSVMEHPEGQYEYMGDALGCDCMIEKFVDGCMRKYKNDGRNNEEWYGWDAEVLAPFGGVVEAIYINPMTNKVGEIHPSRASSITFLRHDGVKVFYGHVKDVHVGKGDSVKAGDIVARVGNNGYSRCPHIHIGAWKENTPLQIRFDLRELGKYFKQLGDRRYHC</sequence>
<dbReference type="Gene3D" id="2.70.70.10">
    <property type="entry name" value="Glucose Permease (Domain IIA)"/>
    <property type="match status" value="1"/>
</dbReference>
<dbReference type="CDD" id="cd12797">
    <property type="entry name" value="M23_peptidase"/>
    <property type="match status" value="1"/>
</dbReference>